<evidence type="ECO:0000256" key="1">
    <source>
        <dbReference type="SAM" id="MobiDB-lite"/>
    </source>
</evidence>
<dbReference type="Proteomes" id="UP000774617">
    <property type="component" value="Unassembled WGS sequence"/>
</dbReference>
<feature type="transmembrane region" description="Helical" evidence="2">
    <location>
        <begin position="586"/>
        <end position="608"/>
    </location>
</feature>
<reference evidence="3 4" key="1">
    <citation type="journal article" date="2021" name="Nat. Commun.">
        <title>Genetic determinants of endophytism in the Arabidopsis root mycobiome.</title>
        <authorList>
            <person name="Mesny F."/>
            <person name="Miyauchi S."/>
            <person name="Thiergart T."/>
            <person name="Pickel B."/>
            <person name="Atanasova L."/>
            <person name="Karlsson M."/>
            <person name="Huettel B."/>
            <person name="Barry K.W."/>
            <person name="Haridas S."/>
            <person name="Chen C."/>
            <person name="Bauer D."/>
            <person name="Andreopoulos W."/>
            <person name="Pangilinan J."/>
            <person name="LaButti K."/>
            <person name="Riley R."/>
            <person name="Lipzen A."/>
            <person name="Clum A."/>
            <person name="Drula E."/>
            <person name="Henrissat B."/>
            <person name="Kohler A."/>
            <person name="Grigoriev I.V."/>
            <person name="Martin F.M."/>
            <person name="Hacquard S."/>
        </authorList>
    </citation>
    <scope>NUCLEOTIDE SEQUENCE [LARGE SCALE GENOMIC DNA]</scope>
    <source>
        <strain evidence="3 4">MPI-SDFR-AT-0080</strain>
    </source>
</reference>
<dbReference type="EMBL" id="JAGTJR010000076">
    <property type="protein sequence ID" value="KAH7015975.1"/>
    <property type="molecule type" value="Genomic_DNA"/>
</dbReference>
<gene>
    <name evidence="3" type="ORF">B0J12DRAFT_611165</name>
</gene>
<evidence type="ECO:0000313" key="4">
    <source>
        <dbReference type="Proteomes" id="UP000774617"/>
    </source>
</evidence>
<feature type="transmembrane region" description="Helical" evidence="2">
    <location>
        <begin position="98"/>
        <end position="125"/>
    </location>
</feature>
<feature type="transmembrane region" description="Helical" evidence="2">
    <location>
        <begin position="47"/>
        <end position="67"/>
    </location>
</feature>
<keyword evidence="2" id="KW-0812">Transmembrane</keyword>
<comment type="caution">
    <text evidence="3">The sequence shown here is derived from an EMBL/GenBank/DDBJ whole genome shotgun (WGS) entry which is preliminary data.</text>
</comment>
<keyword evidence="2" id="KW-1133">Transmembrane helix</keyword>
<keyword evidence="2" id="KW-0472">Membrane</keyword>
<accession>A0ABQ8FRC5</accession>
<organism evidence="3 4">
    <name type="scientific">Macrophomina phaseolina</name>
    <dbReference type="NCBI Taxonomy" id="35725"/>
    <lineage>
        <taxon>Eukaryota</taxon>
        <taxon>Fungi</taxon>
        <taxon>Dikarya</taxon>
        <taxon>Ascomycota</taxon>
        <taxon>Pezizomycotina</taxon>
        <taxon>Dothideomycetes</taxon>
        <taxon>Dothideomycetes incertae sedis</taxon>
        <taxon>Botryosphaeriales</taxon>
        <taxon>Botryosphaeriaceae</taxon>
        <taxon>Macrophomina</taxon>
    </lineage>
</organism>
<feature type="region of interest" description="Disordered" evidence="1">
    <location>
        <begin position="1"/>
        <end position="32"/>
    </location>
</feature>
<sequence>MATPSAYPGTEPLPDYHELTSPQHAHRHRQEQYSKDTFELRTLKRKLYLCSIFSSYAALAVTSWVILCHIGRGRIYHGYRDEIRHFRDPSNGPRDLKVASVIASIASVLALPTTAAICACAAVPFTQYHAGHPNLTLRQTLALANRDWMSPFAVIALLSPKRNRTHGSRFLWFAAFITFLGLAIWPIQQGFLAQVSTTKVAPSDMPSWSSITVTDIPLLVDENYENQGVVRLRKAMESWNPKDCSPRFWWNNATGDAGEWQQVCAKSQSETQLPYGYNTGVGRNHVPRFNTSVQYDMVSVDDVPEGCFSDEENAGFIKYSYDSFEETYPGYNRSFHVRTCISNDALRSPLIRTRNRQDFDEAFYLNISISGWRYSTTADQTIFKVSARTTVGYFELPNYYNNARHGPILDEFEITDSRLLNDYASSRTSQHDEDGAELPTALEQVVNKGPLASMYVALFGNGSFLHASASAEYLSYLNSTVGDQEFQCADFVPLGRIYGTVPGSSYGSTRAITCIRPSMYPSALRSWPADWLASFLDVERTRAALQISAFLANEITLANPDGRGGIYLQVEPGVEVLAPVMPLSGLIVGSVLLGCFLLVLLGLVVFALSSPHWTDRLDATATMRMGAAMALSTDGLARLAGGEKVLDKAPGFVGDAMQDNDVGRLAVGAEGLLKRPGRYENALCGVMPE</sequence>
<name>A0ABQ8FRC5_9PEZI</name>
<evidence type="ECO:0000256" key="2">
    <source>
        <dbReference type="SAM" id="Phobius"/>
    </source>
</evidence>
<protein>
    <submittedName>
        <fullName evidence="3">Uncharacterized protein</fullName>
    </submittedName>
</protein>
<feature type="transmembrane region" description="Helical" evidence="2">
    <location>
        <begin position="170"/>
        <end position="187"/>
    </location>
</feature>
<evidence type="ECO:0000313" key="3">
    <source>
        <dbReference type="EMBL" id="KAH7015975.1"/>
    </source>
</evidence>
<proteinExistence type="predicted"/>
<keyword evidence="4" id="KW-1185">Reference proteome</keyword>